<dbReference type="Pfam" id="PF00001">
    <property type="entry name" value="7tm_1"/>
    <property type="match status" value="1"/>
</dbReference>
<evidence type="ECO:0000256" key="1">
    <source>
        <dbReference type="ARBA" id="ARBA00004651"/>
    </source>
</evidence>
<gene>
    <name evidence="11" type="ORF">KUTeg_024092</name>
</gene>
<dbReference type="SUPFAM" id="SSF81321">
    <property type="entry name" value="Family A G protein-coupled receptor-like"/>
    <property type="match status" value="1"/>
</dbReference>
<keyword evidence="6 9" id="KW-0472">Membrane</keyword>
<dbReference type="Gene3D" id="1.20.1070.10">
    <property type="entry name" value="Rhodopsin 7-helix transmembrane proteins"/>
    <property type="match status" value="1"/>
</dbReference>
<keyword evidence="12" id="KW-1185">Reference proteome</keyword>
<evidence type="ECO:0000256" key="9">
    <source>
        <dbReference type="SAM" id="Phobius"/>
    </source>
</evidence>
<feature type="domain" description="G-protein coupled receptors family 1 profile" evidence="10">
    <location>
        <begin position="182"/>
        <end position="236"/>
    </location>
</feature>
<accession>A0ABQ9DWC8</accession>
<evidence type="ECO:0000256" key="3">
    <source>
        <dbReference type="ARBA" id="ARBA00022692"/>
    </source>
</evidence>
<keyword evidence="3 9" id="KW-0812">Transmembrane</keyword>
<keyword evidence="7" id="KW-0675">Receptor</keyword>
<dbReference type="EMBL" id="JARBDR010000923">
    <property type="protein sequence ID" value="KAJ8297561.1"/>
    <property type="molecule type" value="Genomic_DNA"/>
</dbReference>
<evidence type="ECO:0000256" key="8">
    <source>
        <dbReference type="ARBA" id="ARBA00023224"/>
    </source>
</evidence>
<keyword evidence="8" id="KW-0807">Transducer</keyword>
<feature type="transmembrane region" description="Helical" evidence="9">
    <location>
        <begin position="183"/>
        <end position="206"/>
    </location>
</feature>
<evidence type="ECO:0000256" key="4">
    <source>
        <dbReference type="ARBA" id="ARBA00022989"/>
    </source>
</evidence>
<keyword evidence="2" id="KW-1003">Cell membrane</keyword>
<keyword evidence="4 9" id="KW-1133">Transmembrane helix</keyword>
<dbReference type="PANTHER" id="PTHR24248">
    <property type="entry name" value="ADRENERGIC RECEPTOR-RELATED G-PROTEIN COUPLED RECEPTOR"/>
    <property type="match status" value="1"/>
</dbReference>
<comment type="caution">
    <text evidence="11">The sequence shown here is derived from an EMBL/GenBank/DDBJ whole genome shotgun (WGS) entry which is preliminary data.</text>
</comment>
<sequence length="261" mass="29268">MVTHSPNQQISDTGNDKKQIFLTTTETHLPDNDRKTAHFALDEQQPINNLVEHVSQIEVASKNRNGSLSKSTENIEKGRSDKTGFFQKDNGSTSAKRMMNSTSENNMLNISVNKDSGPTSANSMMNATGENMLNINDKDMIHTTSANIKMNTNRKWSQRASDFKDSGLNAGNNSKFAKLNIKAITTTGIILGAFYICWLPFLIFLLGFQDKYDQNLTVYYLAIVTEINSLVNPVLYGFRQTDIKQAMKKQCFIGNNNVCFR</sequence>
<evidence type="ECO:0000256" key="6">
    <source>
        <dbReference type="ARBA" id="ARBA00023136"/>
    </source>
</evidence>
<proteinExistence type="predicted"/>
<reference evidence="11 12" key="1">
    <citation type="submission" date="2022-12" db="EMBL/GenBank/DDBJ databases">
        <title>Chromosome-level genome of Tegillarca granosa.</title>
        <authorList>
            <person name="Kim J."/>
        </authorList>
    </citation>
    <scope>NUCLEOTIDE SEQUENCE [LARGE SCALE GENOMIC DNA]</scope>
    <source>
        <strain evidence="11">Teg-2019</strain>
        <tissue evidence="11">Adductor muscle</tissue>
    </source>
</reference>
<dbReference type="InterPro" id="IPR017452">
    <property type="entry name" value="GPCR_Rhodpsn_7TM"/>
</dbReference>
<feature type="transmembrane region" description="Helical" evidence="9">
    <location>
        <begin position="218"/>
        <end position="238"/>
    </location>
</feature>
<evidence type="ECO:0000256" key="5">
    <source>
        <dbReference type="ARBA" id="ARBA00023040"/>
    </source>
</evidence>
<evidence type="ECO:0000313" key="12">
    <source>
        <dbReference type="Proteomes" id="UP001217089"/>
    </source>
</evidence>
<keyword evidence="5" id="KW-0297">G-protein coupled receptor</keyword>
<dbReference type="Proteomes" id="UP001217089">
    <property type="component" value="Unassembled WGS sequence"/>
</dbReference>
<protein>
    <recommendedName>
        <fullName evidence="10">G-protein coupled receptors family 1 profile domain-containing protein</fullName>
    </recommendedName>
</protein>
<comment type="subcellular location">
    <subcellularLocation>
        <location evidence="1">Cell membrane</location>
        <topology evidence="1">Multi-pass membrane protein</topology>
    </subcellularLocation>
</comment>
<organism evidence="11 12">
    <name type="scientific">Tegillarca granosa</name>
    <name type="common">Malaysian cockle</name>
    <name type="synonym">Anadara granosa</name>
    <dbReference type="NCBI Taxonomy" id="220873"/>
    <lineage>
        <taxon>Eukaryota</taxon>
        <taxon>Metazoa</taxon>
        <taxon>Spiralia</taxon>
        <taxon>Lophotrochozoa</taxon>
        <taxon>Mollusca</taxon>
        <taxon>Bivalvia</taxon>
        <taxon>Autobranchia</taxon>
        <taxon>Pteriomorphia</taxon>
        <taxon>Arcoida</taxon>
        <taxon>Arcoidea</taxon>
        <taxon>Arcidae</taxon>
        <taxon>Tegillarca</taxon>
    </lineage>
</organism>
<dbReference type="PRINTS" id="PR00237">
    <property type="entry name" value="GPCRRHODOPSN"/>
</dbReference>
<dbReference type="PROSITE" id="PS50262">
    <property type="entry name" value="G_PROTEIN_RECEP_F1_2"/>
    <property type="match status" value="1"/>
</dbReference>
<name>A0ABQ9DWC8_TEGGR</name>
<evidence type="ECO:0000313" key="11">
    <source>
        <dbReference type="EMBL" id="KAJ8297561.1"/>
    </source>
</evidence>
<dbReference type="InterPro" id="IPR000276">
    <property type="entry name" value="GPCR_Rhodpsn"/>
</dbReference>
<evidence type="ECO:0000256" key="2">
    <source>
        <dbReference type="ARBA" id="ARBA00022475"/>
    </source>
</evidence>
<evidence type="ECO:0000259" key="10">
    <source>
        <dbReference type="PROSITE" id="PS50262"/>
    </source>
</evidence>
<evidence type="ECO:0000256" key="7">
    <source>
        <dbReference type="ARBA" id="ARBA00023170"/>
    </source>
</evidence>